<dbReference type="Gene3D" id="3.20.20.520">
    <property type="entry name" value="Glycosyl hydrolase family 115"/>
    <property type="match status" value="1"/>
</dbReference>
<reference evidence="4" key="1">
    <citation type="journal article" date="2019" name="Int. J. Syst. Evol. Microbiol.">
        <title>The Global Catalogue of Microorganisms (GCM) 10K type strain sequencing project: providing services to taxonomists for standard genome sequencing and annotation.</title>
        <authorList>
            <consortium name="The Broad Institute Genomics Platform"/>
            <consortium name="The Broad Institute Genome Sequencing Center for Infectious Disease"/>
            <person name="Wu L."/>
            <person name="Ma J."/>
        </authorList>
    </citation>
    <scope>NUCLEOTIDE SEQUENCE [LARGE SCALE GENOMIC DNA]</scope>
    <source>
        <strain evidence="4">CGMCC 1.16060</strain>
    </source>
</reference>
<evidence type="ECO:0000259" key="2">
    <source>
        <dbReference type="Pfam" id="PF17829"/>
    </source>
</evidence>
<dbReference type="InterPro" id="IPR041437">
    <property type="entry name" value="GH115_C"/>
</dbReference>
<evidence type="ECO:0000313" key="4">
    <source>
        <dbReference type="Proteomes" id="UP000655016"/>
    </source>
</evidence>
<keyword evidence="1" id="KW-0378">Hydrolase</keyword>
<dbReference type="InterPro" id="IPR031924">
    <property type="entry name" value="GH115"/>
</dbReference>
<dbReference type="SUPFAM" id="SSF55545">
    <property type="entry name" value="beta-N-acetylhexosaminidase-like domain"/>
    <property type="match status" value="1"/>
</dbReference>
<feature type="domain" description="Gylcosyl hydrolase 115 C-terminal" evidence="2">
    <location>
        <begin position="713"/>
        <end position="864"/>
    </location>
</feature>
<sequence length="866" mass="98436">MNFNHLLLNLRKENFNLGTVFCFVIFLFTSIFCAQIWAQRKENQLSTALKATPAAFPLIKNGSVPSILTDKADAEAVTLVANAVSSDLELVCGIKPDIFHDLNKHEDYLIIAGTIGHSKYIDQLIKSKKINVASIQNKWETYIMSTVNAPIEGVKQALVIAGSDRRGTAYGLFEISKLVGVSPWVWWADVKPKPQNELYVLAGNVVSKEPSVKYRGIFINDEDWGLHPWAAKNMDTDIKDIGPKTYAKVFELLLRLKANLIWPAMHDSTKAFWYYPQNPVAADKYAIVIGSTHCDMMLRSNTFEWQVGYEQEYRRKPGIYRYDTNKDEVYKYWEDRVNAAKNYEAMYTLGMRGIRDGGITGPETKEGKIALVENIIDDQRSIFKKYFGTPSNALQIFCPYKEVLDLYTGGLKVPDDVTLVWTDDNFGYLRQLSNTAEQKRSGSSGIYYHLSYLGGPHDYTWLSSNSPSLISYEMTKAYQFGADKFWVVNVGDIKPAELETQFFLDMAWDAKKWTPEKASQYVYDWAKSTFGEEFATDIALVKNQYYQLAQSGKPEHMGLLKFDAVTQKQRLAAYTDLIEKVDQLKTRIPQSLRDAYFQLIEYPSKGAALMNQKFFYAQMSLEAAETDKKMALNYSQKAKNALEQIITLTHHYNKEIENGKWDGIITHAPRNLETYAMPKIANPEILSDSLRNPAPFDSRYLEKVITSIDGASSSNIVSLNPSDFKTKKEILLEKIIVVNGLGVGGKSISRYPFTGKSFKNDEYLHAPYVEYKVNLKVGEYKLSLKSLPTDAINNERNLSMAVVVNQKPPLFIDTDNSKKNKNWTMSVVRGYFEKVLPFKVEKTGETKIRIYLQDTGLALSRIDIVK</sequence>
<protein>
    <recommendedName>
        <fullName evidence="2">Gylcosyl hydrolase 115 C-terminal domain-containing protein</fullName>
    </recommendedName>
</protein>
<dbReference type="Gene3D" id="2.60.120.1620">
    <property type="match status" value="1"/>
</dbReference>
<dbReference type="EMBL" id="BMKP01000013">
    <property type="protein sequence ID" value="GGF28641.1"/>
    <property type="molecule type" value="Genomic_DNA"/>
</dbReference>
<accession>A0ABQ1UY45</accession>
<dbReference type="InterPro" id="IPR029018">
    <property type="entry name" value="Hex-like_dom2"/>
</dbReference>
<dbReference type="Gene3D" id="1.20.58.2150">
    <property type="match status" value="1"/>
</dbReference>
<dbReference type="Proteomes" id="UP000655016">
    <property type="component" value="Unassembled WGS sequence"/>
</dbReference>
<dbReference type="Gene3D" id="3.30.379.10">
    <property type="entry name" value="Chitobiase/beta-hexosaminidase domain 2-like"/>
    <property type="match status" value="1"/>
</dbReference>
<dbReference type="PANTHER" id="PTHR37842:SF2">
    <property type="entry name" value="GYLCOSYL HYDROLASE 115 C-TERMINAL DOMAIN-CONTAINING PROTEIN"/>
    <property type="match status" value="1"/>
</dbReference>
<comment type="caution">
    <text evidence="3">The sequence shown here is derived from an EMBL/GenBank/DDBJ whole genome shotgun (WGS) entry which is preliminary data.</text>
</comment>
<evidence type="ECO:0000313" key="3">
    <source>
        <dbReference type="EMBL" id="GGF28641.1"/>
    </source>
</evidence>
<keyword evidence="4" id="KW-1185">Reference proteome</keyword>
<gene>
    <name evidence="3" type="ORF">GCM10011518_42490</name>
</gene>
<dbReference type="Pfam" id="PF17829">
    <property type="entry name" value="GH115_C"/>
    <property type="match status" value="1"/>
</dbReference>
<dbReference type="RefSeq" id="WP_163396455.1">
    <property type="nucleotide sequence ID" value="NZ_BMKP01000013.1"/>
</dbReference>
<dbReference type="InterPro" id="IPR042301">
    <property type="entry name" value="GH115_sf"/>
</dbReference>
<name>A0ABQ1UY45_9FLAO</name>
<proteinExistence type="predicted"/>
<dbReference type="Pfam" id="PF15979">
    <property type="entry name" value="Glyco_hydro_115"/>
    <property type="match status" value="1"/>
</dbReference>
<evidence type="ECO:0000256" key="1">
    <source>
        <dbReference type="ARBA" id="ARBA00022801"/>
    </source>
</evidence>
<dbReference type="PANTHER" id="PTHR37842">
    <property type="match status" value="1"/>
</dbReference>
<organism evidence="3 4">
    <name type="scientific">Flavobacterium limi</name>
    <dbReference type="NCBI Taxonomy" id="2045105"/>
    <lineage>
        <taxon>Bacteria</taxon>
        <taxon>Pseudomonadati</taxon>
        <taxon>Bacteroidota</taxon>
        <taxon>Flavobacteriia</taxon>
        <taxon>Flavobacteriales</taxon>
        <taxon>Flavobacteriaceae</taxon>
        <taxon>Flavobacterium</taxon>
    </lineage>
</organism>